<protein>
    <submittedName>
        <fullName evidence="1">Uncharacterized protein</fullName>
    </submittedName>
</protein>
<gene>
    <name evidence="1" type="ORF">QFC22_005646</name>
</gene>
<organism evidence="1 2">
    <name type="scientific">Naganishia vaughanmartiniae</name>
    <dbReference type="NCBI Taxonomy" id="1424756"/>
    <lineage>
        <taxon>Eukaryota</taxon>
        <taxon>Fungi</taxon>
        <taxon>Dikarya</taxon>
        <taxon>Basidiomycota</taxon>
        <taxon>Agaricomycotina</taxon>
        <taxon>Tremellomycetes</taxon>
        <taxon>Filobasidiales</taxon>
        <taxon>Filobasidiaceae</taxon>
        <taxon>Naganishia</taxon>
    </lineage>
</organism>
<dbReference type="Proteomes" id="UP001243375">
    <property type="component" value="Unassembled WGS sequence"/>
</dbReference>
<comment type="caution">
    <text evidence="1">The sequence shown here is derived from an EMBL/GenBank/DDBJ whole genome shotgun (WGS) entry which is preliminary data.</text>
</comment>
<dbReference type="EMBL" id="JASBWU010000018">
    <property type="protein sequence ID" value="KAJ9114770.1"/>
    <property type="molecule type" value="Genomic_DNA"/>
</dbReference>
<reference evidence="1" key="1">
    <citation type="submission" date="2023-04" db="EMBL/GenBank/DDBJ databases">
        <title>Draft Genome sequencing of Naganishia species isolated from polar environments using Oxford Nanopore Technology.</title>
        <authorList>
            <person name="Leo P."/>
            <person name="Venkateswaran K."/>
        </authorList>
    </citation>
    <scope>NUCLEOTIDE SEQUENCE</scope>
    <source>
        <strain evidence="1">MNA-CCFEE 5425</strain>
    </source>
</reference>
<keyword evidence="2" id="KW-1185">Reference proteome</keyword>
<name>A0ACC2WTY9_9TREE</name>
<sequence>MYLENGTGTSVYTTNIFQQVKKQYNDGISVDFSSLRAQSPPCIDPMLTVLYHNNPSETSPSEDCATPEDW</sequence>
<evidence type="ECO:0000313" key="1">
    <source>
        <dbReference type="EMBL" id="KAJ9114770.1"/>
    </source>
</evidence>
<accession>A0ACC2WTY9</accession>
<proteinExistence type="predicted"/>
<evidence type="ECO:0000313" key="2">
    <source>
        <dbReference type="Proteomes" id="UP001243375"/>
    </source>
</evidence>